<dbReference type="InterPro" id="IPR017585">
    <property type="entry name" value="SAF_FlgA"/>
</dbReference>
<dbReference type="InterPro" id="IPR039246">
    <property type="entry name" value="Flagellar_FlgA"/>
</dbReference>
<feature type="domain" description="Flagella basal body P-ring formation protein FlgA SAF" evidence="2">
    <location>
        <begin position="197"/>
        <end position="317"/>
    </location>
</feature>
<keyword evidence="3" id="KW-0966">Cell projection</keyword>
<keyword evidence="3" id="KW-0969">Cilium</keyword>
<dbReference type="RefSeq" id="WP_181339458.1">
    <property type="nucleotide sequence ID" value="NZ_JAAKDE010000010.1"/>
</dbReference>
<comment type="caution">
    <text evidence="3">The sequence shown here is derived from an EMBL/GenBank/DDBJ whole genome shotgun (WGS) entry which is preliminary data.</text>
</comment>
<evidence type="ECO:0000259" key="2">
    <source>
        <dbReference type="Pfam" id="PF13144"/>
    </source>
</evidence>
<keyword evidence="4" id="KW-1185">Reference proteome</keyword>
<dbReference type="PANTHER" id="PTHR36307">
    <property type="entry name" value="FLAGELLA BASAL BODY P-RING FORMATION PROTEIN FLGA"/>
    <property type="match status" value="1"/>
</dbReference>
<organism evidence="3 4">
    <name type="scientific">Capillibacterium thermochitinicola</name>
    <dbReference type="NCBI Taxonomy" id="2699427"/>
    <lineage>
        <taxon>Bacteria</taxon>
        <taxon>Bacillati</taxon>
        <taxon>Bacillota</taxon>
        <taxon>Capillibacterium</taxon>
    </lineage>
</organism>
<protein>
    <submittedName>
        <fullName evidence="3">Flagellar basal body P-ring formation protein FlgA</fullName>
    </submittedName>
</protein>
<evidence type="ECO:0000256" key="1">
    <source>
        <dbReference type="SAM" id="SignalP"/>
    </source>
</evidence>
<dbReference type="Gene3D" id="2.30.30.760">
    <property type="match status" value="1"/>
</dbReference>
<evidence type="ECO:0000313" key="4">
    <source>
        <dbReference type="Proteomes" id="UP000657177"/>
    </source>
</evidence>
<dbReference type="PANTHER" id="PTHR36307:SF1">
    <property type="entry name" value="FLAGELLA BASAL BODY P-RING FORMATION PROTEIN FLGA"/>
    <property type="match status" value="1"/>
</dbReference>
<dbReference type="Pfam" id="PF13144">
    <property type="entry name" value="ChapFlgA"/>
    <property type="match status" value="1"/>
</dbReference>
<dbReference type="GO" id="GO:0044780">
    <property type="term" value="P:bacterial-type flagellum assembly"/>
    <property type="evidence" value="ECO:0007669"/>
    <property type="project" value="InterPro"/>
</dbReference>
<name>A0A8J6HRY4_9FIRM</name>
<sequence>MRKAWFLVLLSILLPAGMRPVAAAGPQAVITIPPAVEVEGEELELGKLATIEAEPVLREKISRIKLGRAPRFGETASLYRTNVVYILDRSGLAGTYTLEMPAKVTVTRAGQLVTAEQMLAAIEAYIGAQAAPEWTGWRLEPGRLQERRVPRGELAYRLEGDRTPPKPGVNTFRLGILVDGAVFITVPVTVRLAIEAPVYVSTQPLNRHAEITDEMVRREVRELATGHEWLGELAAGRYRVTRDLPAGRVLLLGDLEEKPLITKGSKVRLILESGPIQVELTAQAEEDGWLNQEIIVTNLSSNRRLTATVVGPGLVEVKLK</sequence>
<accession>A0A8J6HRY4</accession>
<feature type="chain" id="PRO_5035222157" evidence="1">
    <location>
        <begin position="24"/>
        <end position="320"/>
    </location>
</feature>
<dbReference type="NCBIfam" id="TIGR03170">
    <property type="entry name" value="flgA_cterm"/>
    <property type="match status" value="1"/>
</dbReference>
<evidence type="ECO:0000313" key="3">
    <source>
        <dbReference type="EMBL" id="MBA2133011.1"/>
    </source>
</evidence>
<keyword evidence="3" id="KW-0282">Flagellum</keyword>
<gene>
    <name evidence="3" type="primary">flgA</name>
    <name evidence="3" type="ORF">G5B42_05570</name>
</gene>
<reference evidence="3" key="1">
    <citation type="submission" date="2020-06" db="EMBL/GenBank/DDBJ databases">
        <title>Novel chitinolytic bacterium.</title>
        <authorList>
            <person name="Ungkulpasvich U."/>
            <person name="Kosugi A."/>
            <person name="Uke A."/>
        </authorList>
    </citation>
    <scope>NUCLEOTIDE SEQUENCE</scope>
    <source>
        <strain evidence="3">UUS1-1</strain>
    </source>
</reference>
<dbReference type="EMBL" id="JAAKDE010000010">
    <property type="protein sequence ID" value="MBA2133011.1"/>
    <property type="molecule type" value="Genomic_DNA"/>
</dbReference>
<proteinExistence type="predicted"/>
<feature type="signal peptide" evidence="1">
    <location>
        <begin position="1"/>
        <end position="23"/>
    </location>
</feature>
<dbReference type="Proteomes" id="UP000657177">
    <property type="component" value="Unassembled WGS sequence"/>
</dbReference>
<dbReference type="AlphaFoldDB" id="A0A8J6HRY4"/>
<keyword evidence="1" id="KW-0732">Signal</keyword>